<sequence length="126" mass="13713">MDGVKEVHPRRHALGATVPSSHAPSATARATVVLKPILKFPGRSSRIARSHNSKSRASTCSFTTRSPRDLSSTSCAQTSQEPVQYAVARFTNLVALRLDGHARRTLSSCRVLAWFRVVKTRDGLAS</sequence>
<organism evidence="2 3">
    <name type="scientific">Exidia glandulosa HHB12029</name>
    <dbReference type="NCBI Taxonomy" id="1314781"/>
    <lineage>
        <taxon>Eukaryota</taxon>
        <taxon>Fungi</taxon>
        <taxon>Dikarya</taxon>
        <taxon>Basidiomycota</taxon>
        <taxon>Agaricomycotina</taxon>
        <taxon>Agaricomycetes</taxon>
        <taxon>Auriculariales</taxon>
        <taxon>Exidiaceae</taxon>
        <taxon>Exidia</taxon>
    </lineage>
</organism>
<proteinExistence type="predicted"/>
<dbReference type="Proteomes" id="UP000077266">
    <property type="component" value="Unassembled WGS sequence"/>
</dbReference>
<feature type="compositionally biased region" description="Polar residues" evidence="1">
    <location>
        <begin position="55"/>
        <end position="76"/>
    </location>
</feature>
<accession>A0A165B9E1</accession>
<feature type="region of interest" description="Disordered" evidence="1">
    <location>
        <begin position="1"/>
        <end position="22"/>
    </location>
</feature>
<dbReference type="EMBL" id="KV426521">
    <property type="protein sequence ID" value="KZV80122.1"/>
    <property type="molecule type" value="Genomic_DNA"/>
</dbReference>
<evidence type="ECO:0000256" key="1">
    <source>
        <dbReference type="SAM" id="MobiDB-lite"/>
    </source>
</evidence>
<evidence type="ECO:0000313" key="3">
    <source>
        <dbReference type="Proteomes" id="UP000077266"/>
    </source>
</evidence>
<keyword evidence="3" id="KW-1185">Reference proteome</keyword>
<protein>
    <submittedName>
        <fullName evidence="2">Uncharacterized protein</fullName>
    </submittedName>
</protein>
<evidence type="ECO:0000313" key="2">
    <source>
        <dbReference type="EMBL" id="KZV80122.1"/>
    </source>
</evidence>
<gene>
    <name evidence="2" type="ORF">EXIGLDRAFT_781420</name>
</gene>
<dbReference type="AlphaFoldDB" id="A0A165B9E1"/>
<dbReference type="InParanoid" id="A0A165B9E1"/>
<name>A0A165B9E1_EXIGL</name>
<feature type="region of interest" description="Disordered" evidence="1">
    <location>
        <begin position="45"/>
        <end position="76"/>
    </location>
</feature>
<reference evidence="2 3" key="1">
    <citation type="journal article" date="2016" name="Mol. Biol. Evol.">
        <title>Comparative Genomics of Early-Diverging Mushroom-Forming Fungi Provides Insights into the Origins of Lignocellulose Decay Capabilities.</title>
        <authorList>
            <person name="Nagy L.G."/>
            <person name="Riley R."/>
            <person name="Tritt A."/>
            <person name="Adam C."/>
            <person name="Daum C."/>
            <person name="Floudas D."/>
            <person name="Sun H."/>
            <person name="Yadav J.S."/>
            <person name="Pangilinan J."/>
            <person name="Larsson K.H."/>
            <person name="Matsuura K."/>
            <person name="Barry K."/>
            <person name="Labutti K."/>
            <person name="Kuo R."/>
            <person name="Ohm R.A."/>
            <person name="Bhattacharya S.S."/>
            <person name="Shirouzu T."/>
            <person name="Yoshinaga Y."/>
            <person name="Martin F.M."/>
            <person name="Grigoriev I.V."/>
            <person name="Hibbett D.S."/>
        </authorList>
    </citation>
    <scope>NUCLEOTIDE SEQUENCE [LARGE SCALE GENOMIC DNA]</scope>
    <source>
        <strain evidence="2 3">HHB12029</strain>
    </source>
</reference>